<evidence type="ECO:0000259" key="4">
    <source>
        <dbReference type="PROSITE" id="PS50110"/>
    </source>
</evidence>
<gene>
    <name evidence="5" type="ORF">R7226_26145</name>
</gene>
<dbReference type="InterPro" id="IPR011006">
    <property type="entry name" value="CheY-like_superfamily"/>
</dbReference>
<keyword evidence="1" id="KW-0238">DNA-binding</keyword>
<dbReference type="EMBL" id="JAWSTH010000107">
    <property type="protein sequence ID" value="MDW5597862.1"/>
    <property type="molecule type" value="Genomic_DNA"/>
</dbReference>
<evidence type="ECO:0000259" key="3">
    <source>
        <dbReference type="PROSITE" id="PS50043"/>
    </source>
</evidence>
<dbReference type="PROSITE" id="PS50110">
    <property type="entry name" value="RESPONSE_REGULATORY"/>
    <property type="match status" value="1"/>
</dbReference>
<dbReference type="Gene3D" id="3.40.50.2300">
    <property type="match status" value="1"/>
</dbReference>
<reference evidence="6" key="1">
    <citation type="submission" date="2023-07" db="EMBL/GenBank/DDBJ databases">
        <title>Conexibacter stalactiti sp. nov., isolated from stalactites in a lava cave and emended description of the genus Conexibacter.</title>
        <authorList>
            <person name="Lee S.D."/>
        </authorList>
    </citation>
    <scope>NUCLEOTIDE SEQUENCE [LARGE SCALE GENOMIC DNA]</scope>
    <source>
        <strain evidence="6">KCTC 39840</strain>
    </source>
</reference>
<dbReference type="RefSeq" id="WP_318600333.1">
    <property type="nucleotide sequence ID" value="NZ_JAWSTH010000107.1"/>
</dbReference>
<dbReference type="PANTHER" id="PTHR43214:SF42">
    <property type="entry name" value="TRANSCRIPTIONAL REGULATORY PROTEIN DESR"/>
    <property type="match status" value="1"/>
</dbReference>
<keyword evidence="2" id="KW-0597">Phosphoprotein</keyword>
<dbReference type="InterPro" id="IPR000792">
    <property type="entry name" value="Tscrpt_reg_LuxR_C"/>
</dbReference>
<accession>A0ABU4HYT7</accession>
<dbReference type="SMART" id="SM00421">
    <property type="entry name" value="HTH_LUXR"/>
    <property type="match status" value="1"/>
</dbReference>
<feature type="modified residue" description="4-aspartylphosphate" evidence="2">
    <location>
        <position position="54"/>
    </location>
</feature>
<feature type="domain" description="HTH luxR-type" evidence="3">
    <location>
        <begin position="134"/>
        <end position="199"/>
    </location>
</feature>
<keyword evidence="6" id="KW-1185">Reference proteome</keyword>
<evidence type="ECO:0000256" key="1">
    <source>
        <dbReference type="ARBA" id="ARBA00023125"/>
    </source>
</evidence>
<dbReference type="InterPro" id="IPR016032">
    <property type="entry name" value="Sig_transdc_resp-reg_C-effctor"/>
</dbReference>
<dbReference type="Pfam" id="PF00196">
    <property type="entry name" value="GerE"/>
    <property type="match status" value="1"/>
</dbReference>
<dbReference type="InterPro" id="IPR039420">
    <property type="entry name" value="WalR-like"/>
</dbReference>
<dbReference type="CDD" id="cd06170">
    <property type="entry name" value="LuxR_C_like"/>
    <property type="match status" value="1"/>
</dbReference>
<name>A0ABU4HYT7_9ACTN</name>
<dbReference type="PROSITE" id="PS50043">
    <property type="entry name" value="HTH_LUXR_2"/>
    <property type="match status" value="1"/>
</dbReference>
<evidence type="ECO:0000313" key="5">
    <source>
        <dbReference type="EMBL" id="MDW5597862.1"/>
    </source>
</evidence>
<dbReference type="Pfam" id="PF00072">
    <property type="entry name" value="Response_reg"/>
    <property type="match status" value="1"/>
</dbReference>
<feature type="domain" description="Response regulatory" evidence="4">
    <location>
        <begin position="3"/>
        <end position="119"/>
    </location>
</feature>
<organism evidence="5 6">
    <name type="scientific">Conexibacter stalactiti</name>
    <dbReference type="NCBI Taxonomy" id="1940611"/>
    <lineage>
        <taxon>Bacteria</taxon>
        <taxon>Bacillati</taxon>
        <taxon>Actinomycetota</taxon>
        <taxon>Thermoleophilia</taxon>
        <taxon>Solirubrobacterales</taxon>
        <taxon>Conexibacteraceae</taxon>
        <taxon>Conexibacter</taxon>
    </lineage>
</organism>
<dbReference type="PRINTS" id="PR00038">
    <property type="entry name" value="HTHLUXR"/>
</dbReference>
<dbReference type="CDD" id="cd19930">
    <property type="entry name" value="REC_DesR-like"/>
    <property type="match status" value="1"/>
</dbReference>
<dbReference type="SMART" id="SM00448">
    <property type="entry name" value="REC"/>
    <property type="match status" value="1"/>
</dbReference>
<evidence type="ECO:0000256" key="2">
    <source>
        <dbReference type="PROSITE-ProRule" id="PRU00169"/>
    </source>
</evidence>
<comment type="caution">
    <text evidence="5">The sequence shown here is derived from an EMBL/GenBank/DDBJ whole genome shotgun (WGS) entry which is preliminary data.</text>
</comment>
<dbReference type="SUPFAM" id="SSF46894">
    <property type="entry name" value="C-terminal effector domain of the bipartite response regulators"/>
    <property type="match status" value="1"/>
</dbReference>
<proteinExistence type="predicted"/>
<evidence type="ECO:0000313" key="6">
    <source>
        <dbReference type="Proteomes" id="UP001284601"/>
    </source>
</evidence>
<sequence length="201" mass="20847">MIRVLLAEDQAMIRGALASLLGLEHDIVVVAEVGRGDEVVGAAATSRPDVALLDIEMPGMTGLDAAAALHTALPHCRVVILTTFGRPGYLRRAMADGAAGFMLKDAPASELAAAIRRAVAGERIVDPGLAAAALSAGENPLTAREREVLAAARSEGTIAELAVALHLSHGTVRNHLSTIMGKLGAGSRIEAIRLAEERGWL</sequence>
<protein>
    <submittedName>
        <fullName evidence="5">Response regulator transcription factor</fullName>
    </submittedName>
</protein>
<dbReference type="Proteomes" id="UP001284601">
    <property type="component" value="Unassembled WGS sequence"/>
</dbReference>
<dbReference type="PANTHER" id="PTHR43214">
    <property type="entry name" value="TWO-COMPONENT RESPONSE REGULATOR"/>
    <property type="match status" value="1"/>
</dbReference>
<dbReference type="InterPro" id="IPR001789">
    <property type="entry name" value="Sig_transdc_resp-reg_receiver"/>
</dbReference>
<dbReference type="SUPFAM" id="SSF52172">
    <property type="entry name" value="CheY-like"/>
    <property type="match status" value="1"/>
</dbReference>